<sequence>MGSIGKDLPQELPLRGKTDATTVFGSSMKKNFMLDPEWRNMNHGSFGTYPKAVQTKFREYQDASEARPDPFIRYEYPKLLDESRAAVAKIINAPLDAVVFVSNATTGVNTVFRNLKWNEDGKDVIISFSTIYEACGKVADYLVDYYNGNVTHREVQLEYPLDDDEIIKKFEDTVKKIEEEGKRARICIFDVVSSRPGVVFPWEDMIKSCRKLNVLSMVDGAQGVGMVRLDMTASDPDFFVSNCHKWLHVPRGCAVFYVPIRNQDLLPTTLGTSHGYIPKLVHRITPLPPSTKSRFVTNFEFVGTLDNSPYLCVKDAIKWREEALGGEDAVLEYLWDLNKKGSELVAEKLGTTYMENSTRTMRNCGMANIALPVWSAKEGKEGEVVISAEETQTAFQWILNTLISDYKTFVALFLHGGRFWIRTSAQVYVGIEDYEWLGGVLKDLCERVAKKEYLK</sequence>
<organism evidence="3 4">
    <name type="scientific">Fusarium poae</name>
    <dbReference type="NCBI Taxonomy" id="36050"/>
    <lineage>
        <taxon>Eukaryota</taxon>
        <taxon>Fungi</taxon>
        <taxon>Dikarya</taxon>
        <taxon>Ascomycota</taxon>
        <taxon>Pezizomycotina</taxon>
        <taxon>Sordariomycetes</taxon>
        <taxon>Hypocreomycetidae</taxon>
        <taxon>Hypocreales</taxon>
        <taxon>Nectriaceae</taxon>
        <taxon>Fusarium</taxon>
    </lineage>
</organism>
<dbReference type="AlphaFoldDB" id="A0A1B8B720"/>
<evidence type="ECO:0000313" key="3">
    <source>
        <dbReference type="EMBL" id="OBS28521.1"/>
    </source>
</evidence>
<evidence type="ECO:0000256" key="1">
    <source>
        <dbReference type="ARBA" id="ARBA00022898"/>
    </source>
</evidence>
<accession>A0A1B8B720</accession>
<gene>
    <name evidence="3" type="ORF">FPOA_02457</name>
</gene>
<reference evidence="3 4" key="1">
    <citation type="submission" date="2016-06" db="EMBL/GenBank/DDBJ databases">
        <title>Living apart together: crosstalk between the core and supernumerary genomes in a fungal plant pathogen.</title>
        <authorList>
            <person name="Vanheule A."/>
            <person name="Audenaert K."/>
            <person name="Warris S."/>
            <person name="Van De Geest H."/>
            <person name="Schijlen E."/>
            <person name="Hofte M."/>
            <person name="De Saeger S."/>
            <person name="Haesaert G."/>
            <person name="Waalwijk C."/>
            <person name="Van Der Lee T."/>
        </authorList>
    </citation>
    <scope>NUCLEOTIDE SEQUENCE [LARGE SCALE GENOMIC DNA]</scope>
    <source>
        <strain evidence="3 4">2516</strain>
    </source>
</reference>
<keyword evidence="4" id="KW-1185">Reference proteome</keyword>
<proteinExistence type="predicted"/>
<name>A0A1B8B720_FUSPO</name>
<dbReference type="InterPro" id="IPR015424">
    <property type="entry name" value="PyrdxlP-dep_Trfase"/>
</dbReference>
<dbReference type="OrthoDB" id="5978656at2759"/>
<dbReference type="Gene3D" id="3.40.640.10">
    <property type="entry name" value="Type I PLP-dependent aspartate aminotransferase-like (Major domain)"/>
    <property type="match status" value="1"/>
</dbReference>
<dbReference type="PANTHER" id="PTHR43092:SF2">
    <property type="entry name" value="HERCYNYLCYSTEINE SULFOXIDE LYASE"/>
    <property type="match status" value="1"/>
</dbReference>
<dbReference type="SUPFAM" id="SSF53383">
    <property type="entry name" value="PLP-dependent transferases"/>
    <property type="match status" value="1"/>
</dbReference>
<protein>
    <recommendedName>
        <fullName evidence="2">Aminotransferase class V domain-containing protein</fullName>
    </recommendedName>
</protein>
<dbReference type="Proteomes" id="UP000091967">
    <property type="component" value="Unassembled WGS sequence"/>
</dbReference>
<evidence type="ECO:0000313" key="4">
    <source>
        <dbReference type="Proteomes" id="UP000091967"/>
    </source>
</evidence>
<keyword evidence="1" id="KW-0663">Pyridoxal phosphate</keyword>
<dbReference type="PANTHER" id="PTHR43092">
    <property type="entry name" value="L-CYSTEINE DESULFHYDRASE"/>
    <property type="match status" value="1"/>
</dbReference>
<dbReference type="STRING" id="36050.A0A1B8B720"/>
<feature type="domain" description="Aminotransferase class V" evidence="2">
    <location>
        <begin position="75"/>
        <end position="272"/>
    </location>
</feature>
<dbReference type="EMBL" id="LYXU01000001">
    <property type="protein sequence ID" value="OBS28521.1"/>
    <property type="molecule type" value="Genomic_DNA"/>
</dbReference>
<comment type="caution">
    <text evidence="3">The sequence shown here is derived from an EMBL/GenBank/DDBJ whole genome shotgun (WGS) entry which is preliminary data.</text>
</comment>
<evidence type="ECO:0000259" key="2">
    <source>
        <dbReference type="Pfam" id="PF00266"/>
    </source>
</evidence>
<dbReference type="InterPro" id="IPR000192">
    <property type="entry name" value="Aminotrans_V_dom"/>
</dbReference>
<dbReference type="OMA" id="DDHRANG"/>
<dbReference type="InterPro" id="IPR015421">
    <property type="entry name" value="PyrdxlP-dep_Trfase_major"/>
</dbReference>
<dbReference type="Pfam" id="PF00266">
    <property type="entry name" value="Aminotran_5"/>
    <property type="match status" value="1"/>
</dbReference>